<accession>A0A2K3L4C0</accession>
<dbReference type="SUPFAM" id="SSF81383">
    <property type="entry name" value="F-box domain"/>
    <property type="match status" value="1"/>
</dbReference>
<gene>
    <name evidence="2" type="ORF">L195_g029278</name>
</gene>
<dbReference type="Proteomes" id="UP000236291">
    <property type="component" value="Unassembled WGS sequence"/>
</dbReference>
<feature type="domain" description="F-box" evidence="1">
    <location>
        <begin position="23"/>
        <end position="60"/>
    </location>
</feature>
<organism evidence="2 3">
    <name type="scientific">Trifolium pratense</name>
    <name type="common">Red clover</name>
    <dbReference type="NCBI Taxonomy" id="57577"/>
    <lineage>
        <taxon>Eukaryota</taxon>
        <taxon>Viridiplantae</taxon>
        <taxon>Streptophyta</taxon>
        <taxon>Embryophyta</taxon>
        <taxon>Tracheophyta</taxon>
        <taxon>Spermatophyta</taxon>
        <taxon>Magnoliopsida</taxon>
        <taxon>eudicotyledons</taxon>
        <taxon>Gunneridae</taxon>
        <taxon>Pentapetalae</taxon>
        <taxon>rosids</taxon>
        <taxon>fabids</taxon>
        <taxon>Fabales</taxon>
        <taxon>Fabaceae</taxon>
        <taxon>Papilionoideae</taxon>
        <taxon>50 kb inversion clade</taxon>
        <taxon>NPAAA clade</taxon>
        <taxon>Hologalegina</taxon>
        <taxon>IRL clade</taxon>
        <taxon>Trifolieae</taxon>
        <taxon>Trifolium</taxon>
    </lineage>
</organism>
<dbReference type="InterPro" id="IPR032675">
    <property type="entry name" value="LRR_dom_sf"/>
</dbReference>
<dbReference type="ExpressionAtlas" id="A0A2K3L4C0">
    <property type="expression patterns" value="baseline"/>
</dbReference>
<dbReference type="PANTHER" id="PTHR32212">
    <property type="entry name" value="CYCLIN-LIKE F-BOX"/>
    <property type="match status" value="1"/>
</dbReference>
<dbReference type="AlphaFoldDB" id="A0A2K3L4C0"/>
<evidence type="ECO:0000313" key="3">
    <source>
        <dbReference type="Proteomes" id="UP000236291"/>
    </source>
</evidence>
<dbReference type="EMBL" id="ASHM01025954">
    <property type="protein sequence ID" value="PNX73378.1"/>
    <property type="molecule type" value="Genomic_DNA"/>
</dbReference>
<dbReference type="InterPro" id="IPR036047">
    <property type="entry name" value="F-box-like_dom_sf"/>
</dbReference>
<dbReference type="Pfam" id="PF00646">
    <property type="entry name" value="F-box"/>
    <property type="match status" value="1"/>
</dbReference>
<evidence type="ECO:0000259" key="1">
    <source>
        <dbReference type="Pfam" id="PF00646"/>
    </source>
</evidence>
<name>A0A2K3L4C0_TRIPR</name>
<dbReference type="InterPro" id="IPR053781">
    <property type="entry name" value="F-box_AtFBL13-like"/>
</dbReference>
<dbReference type="Gene3D" id="3.80.10.10">
    <property type="entry name" value="Ribonuclease Inhibitor"/>
    <property type="match status" value="1"/>
</dbReference>
<dbReference type="CDD" id="cd22160">
    <property type="entry name" value="F-box_AtFBL13-like"/>
    <property type="match status" value="1"/>
</dbReference>
<sequence>MSNSATERRKKLKFSEIETRDRFSDLSDCVILHILLFLNANDAVRTCVLSSRWKNLWKLLPELTLHSTGFQTCKIFTNFVSSTLSLHDPSIPLQALDFNLAKATGLLEPCILNMIVNYAISHNIRRLGLCFYSDFAKIPDSIFSCQTLTHLKLAIFPRRGHKTRFPESSNLPALTILQLENLKFCAGDNGRAAEPFSTLNKLKSLLISNCTVYGTGTLCISSATLVNLTLHNQFSNFYTIELRTPSLCTFAFTGTPYQELSGSDVSSLEHVEIYAEVIRYQREPPLILFNWLREFRNIKSLTVSATTLRILYLIPNLLKINFPSLGNLESLRVKMEPFSDEFRMTLCHVMLRKAKSKKESANLRRTFREGLEPSSLIPDGIMDFLLQNSPMAKVDFIDCSRKPRRPTHL</sequence>
<protein>
    <submittedName>
        <fullName evidence="2">F-box family protein</fullName>
    </submittedName>
</protein>
<proteinExistence type="predicted"/>
<dbReference type="SUPFAM" id="SSF52047">
    <property type="entry name" value="RNI-like"/>
    <property type="match status" value="1"/>
</dbReference>
<reference evidence="2 3" key="2">
    <citation type="journal article" date="2017" name="Front. Plant Sci.">
        <title>Gene Classification and Mining of Molecular Markers Useful in Red Clover (Trifolium pratense) Breeding.</title>
        <authorList>
            <person name="Istvanek J."/>
            <person name="Dluhosova J."/>
            <person name="Dluhos P."/>
            <person name="Patkova L."/>
            <person name="Nedelnik J."/>
            <person name="Repkova J."/>
        </authorList>
    </citation>
    <scope>NUCLEOTIDE SEQUENCE [LARGE SCALE GENOMIC DNA]</scope>
    <source>
        <strain evidence="3">cv. Tatra</strain>
        <tissue evidence="2">Young leaves</tissue>
    </source>
</reference>
<dbReference type="PANTHER" id="PTHR32212:SF269">
    <property type="entry name" value="F-BOX_RNI_FBD-LIKE DOMAIN PROTEIN"/>
    <property type="match status" value="1"/>
</dbReference>
<dbReference type="InterPro" id="IPR001810">
    <property type="entry name" value="F-box_dom"/>
</dbReference>
<comment type="caution">
    <text evidence="2">The sequence shown here is derived from an EMBL/GenBank/DDBJ whole genome shotgun (WGS) entry which is preliminary data.</text>
</comment>
<evidence type="ECO:0000313" key="2">
    <source>
        <dbReference type="EMBL" id="PNX73378.1"/>
    </source>
</evidence>
<reference evidence="2 3" key="1">
    <citation type="journal article" date="2014" name="Am. J. Bot.">
        <title>Genome assembly and annotation for red clover (Trifolium pratense; Fabaceae).</title>
        <authorList>
            <person name="Istvanek J."/>
            <person name="Jaros M."/>
            <person name="Krenek A."/>
            <person name="Repkova J."/>
        </authorList>
    </citation>
    <scope>NUCLEOTIDE SEQUENCE [LARGE SCALE GENOMIC DNA]</scope>
    <source>
        <strain evidence="3">cv. Tatra</strain>
        <tissue evidence="2">Young leaves</tissue>
    </source>
</reference>